<accession>A0ABP4FEF3</accession>
<evidence type="ECO:0000256" key="1">
    <source>
        <dbReference type="SAM" id="MobiDB-lite"/>
    </source>
</evidence>
<sequence length="105" mass="11291">MALICPHCKVAEAIAYVENEDGKTLFPCLFCDQSPSGDAFSRTRVTARCSTAACAGMVEDRYEFGARGRVTTVNRKACRSCGSSRTGDSRNGSSVGGRTVPYPWL</sequence>
<gene>
    <name evidence="2" type="ORF">GCM10009654_30910</name>
</gene>
<keyword evidence="3" id="KW-1185">Reference proteome</keyword>
<dbReference type="EMBL" id="BAAAKV010000025">
    <property type="protein sequence ID" value="GAA1171535.1"/>
    <property type="molecule type" value="Genomic_DNA"/>
</dbReference>
<evidence type="ECO:0000313" key="3">
    <source>
        <dbReference type="Proteomes" id="UP001501371"/>
    </source>
</evidence>
<name>A0ABP4FEF3_9ACTN</name>
<proteinExistence type="predicted"/>
<reference evidence="3" key="1">
    <citation type="journal article" date="2019" name="Int. J. Syst. Evol. Microbiol.">
        <title>The Global Catalogue of Microorganisms (GCM) 10K type strain sequencing project: providing services to taxonomists for standard genome sequencing and annotation.</title>
        <authorList>
            <consortium name="The Broad Institute Genomics Platform"/>
            <consortium name="The Broad Institute Genome Sequencing Center for Infectious Disease"/>
            <person name="Wu L."/>
            <person name="Ma J."/>
        </authorList>
    </citation>
    <scope>NUCLEOTIDE SEQUENCE [LARGE SCALE GENOMIC DNA]</scope>
    <source>
        <strain evidence="3">JCM 12696</strain>
    </source>
</reference>
<organism evidence="2 3">
    <name type="scientific">Streptomyces hebeiensis</name>
    <dbReference type="NCBI Taxonomy" id="229486"/>
    <lineage>
        <taxon>Bacteria</taxon>
        <taxon>Bacillati</taxon>
        <taxon>Actinomycetota</taxon>
        <taxon>Actinomycetes</taxon>
        <taxon>Kitasatosporales</taxon>
        <taxon>Streptomycetaceae</taxon>
        <taxon>Streptomyces</taxon>
    </lineage>
</organism>
<feature type="compositionally biased region" description="Polar residues" evidence="1">
    <location>
        <begin position="81"/>
        <end position="93"/>
    </location>
</feature>
<feature type="region of interest" description="Disordered" evidence="1">
    <location>
        <begin position="79"/>
        <end position="105"/>
    </location>
</feature>
<dbReference type="Proteomes" id="UP001501371">
    <property type="component" value="Unassembled WGS sequence"/>
</dbReference>
<protein>
    <submittedName>
        <fullName evidence="2">Uncharacterized protein</fullName>
    </submittedName>
</protein>
<evidence type="ECO:0000313" key="2">
    <source>
        <dbReference type="EMBL" id="GAA1171535.1"/>
    </source>
</evidence>
<comment type="caution">
    <text evidence="2">The sequence shown here is derived from an EMBL/GenBank/DDBJ whole genome shotgun (WGS) entry which is preliminary data.</text>
</comment>